<dbReference type="InterPro" id="IPR052337">
    <property type="entry name" value="SAT4-like"/>
</dbReference>
<reference evidence="8" key="1">
    <citation type="submission" date="2023-06" db="EMBL/GenBank/DDBJ databases">
        <title>Genome-scale phylogeny and comparative genomics of the fungal order Sordariales.</title>
        <authorList>
            <consortium name="Lawrence Berkeley National Laboratory"/>
            <person name="Hensen N."/>
            <person name="Bonometti L."/>
            <person name="Westerberg I."/>
            <person name="Brannstrom I.O."/>
            <person name="Guillou S."/>
            <person name="Cros-Aarteil S."/>
            <person name="Calhoun S."/>
            <person name="Haridas S."/>
            <person name="Kuo A."/>
            <person name="Mondo S."/>
            <person name="Pangilinan J."/>
            <person name="Riley R."/>
            <person name="Labutti K."/>
            <person name="Andreopoulos B."/>
            <person name="Lipzen A."/>
            <person name="Chen C."/>
            <person name="Yanf M."/>
            <person name="Daum C."/>
            <person name="Ng V."/>
            <person name="Clum A."/>
            <person name="Steindorff A."/>
            <person name="Ohm R."/>
            <person name="Martin F."/>
            <person name="Silar P."/>
            <person name="Natvig D."/>
            <person name="Lalanne C."/>
            <person name="Gautier V."/>
            <person name="Ament-Velasquez S.L."/>
            <person name="Kruys A."/>
            <person name="Hutchinson M.I."/>
            <person name="Powell A.J."/>
            <person name="Barry K."/>
            <person name="Miller A.N."/>
            <person name="Grigoriev I.V."/>
            <person name="Debuchy R."/>
            <person name="Gladieux P."/>
            <person name="Thoren M.H."/>
            <person name="Johannesson H."/>
        </authorList>
    </citation>
    <scope>NUCLEOTIDE SEQUENCE</scope>
    <source>
        <strain evidence="8">SMH2532-1</strain>
    </source>
</reference>
<feature type="transmembrane region" description="Helical" evidence="6">
    <location>
        <begin position="134"/>
        <end position="155"/>
    </location>
</feature>
<evidence type="ECO:0000256" key="5">
    <source>
        <dbReference type="ARBA" id="ARBA00038359"/>
    </source>
</evidence>
<keyword evidence="4 6" id="KW-0472">Membrane</keyword>
<organism evidence="8 9">
    <name type="scientific">Cercophora newfieldiana</name>
    <dbReference type="NCBI Taxonomy" id="92897"/>
    <lineage>
        <taxon>Eukaryota</taxon>
        <taxon>Fungi</taxon>
        <taxon>Dikarya</taxon>
        <taxon>Ascomycota</taxon>
        <taxon>Pezizomycotina</taxon>
        <taxon>Sordariomycetes</taxon>
        <taxon>Sordariomycetidae</taxon>
        <taxon>Sordariales</taxon>
        <taxon>Lasiosphaeriaceae</taxon>
        <taxon>Cercophora</taxon>
    </lineage>
</organism>
<protein>
    <recommendedName>
        <fullName evidence="7">Rhodopsin domain-containing protein</fullName>
    </recommendedName>
</protein>
<dbReference type="Pfam" id="PF20684">
    <property type="entry name" value="Fung_rhodopsin"/>
    <property type="match status" value="1"/>
</dbReference>
<comment type="caution">
    <text evidence="8">The sequence shown here is derived from an EMBL/GenBank/DDBJ whole genome shotgun (WGS) entry which is preliminary data.</text>
</comment>
<evidence type="ECO:0000256" key="1">
    <source>
        <dbReference type="ARBA" id="ARBA00004141"/>
    </source>
</evidence>
<keyword evidence="2 6" id="KW-0812">Transmembrane</keyword>
<feature type="transmembrane region" description="Helical" evidence="6">
    <location>
        <begin position="20"/>
        <end position="43"/>
    </location>
</feature>
<evidence type="ECO:0000313" key="8">
    <source>
        <dbReference type="EMBL" id="KAK0639941.1"/>
    </source>
</evidence>
<dbReference type="GO" id="GO:0016020">
    <property type="term" value="C:membrane"/>
    <property type="evidence" value="ECO:0007669"/>
    <property type="project" value="UniProtKB-SubCell"/>
</dbReference>
<feature type="transmembrane region" description="Helical" evidence="6">
    <location>
        <begin position="178"/>
        <end position="199"/>
    </location>
</feature>
<evidence type="ECO:0000256" key="6">
    <source>
        <dbReference type="SAM" id="Phobius"/>
    </source>
</evidence>
<keyword evidence="3 6" id="KW-1133">Transmembrane helix</keyword>
<dbReference type="PANTHER" id="PTHR33048:SF47">
    <property type="entry name" value="INTEGRAL MEMBRANE PROTEIN-RELATED"/>
    <property type="match status" value="1"/>
</dbReference>
<evidence type="ECO:0000313" key="9">
    <source>
        <dbReference type="Proteomes" id="UP001174936"/>
    </source>
</evidence>
<comment type="similarity">
    <text evidence="5">Belongs to the SAT4 family.</text>
</comment>
<proteinExistence type="inferred from homology"/>
<name>A0AA39XUL6_9PEZI</name>
<feature type="transmembrane region" description="Helical" evidence="6">
    <location>
        <begin position="249"/>
        <end position="267"/>
    </location>
</feature>
<evidence type="ECO:0000256" key="4">
    <source>
        <dbReference type="ARBA" id="ARBA00023136"/>
    </source>
</evidence>
<evidence type="ECO:0000256" key="3">
    <source>
        <dbReference type="ARBA" id="ARBA00022989"/>
    </source>
</evidence>
<dbReference type="EMBL" id="JAULSV010000007">
    <property type="protein sequence ID" value="KAK0639941.1"/>
    <property type="molecule type" value="Genomic_DNA"/>
</dbReference>
<feature type="domain" description="Rhodopsin" evidence="7">
    <location>
        <begin position="39"/>
        <end position="272"/>
    </location>
</feature>
<feature type="transmembrane region" description="Helical" evidence="6">
    <location>
        <begin position="99"/>
        <end position="122"/>
    </location>
</feature>
<feature type="non-terminal residue" evidence="8">
    <location>
        <position position="1"/>
    </location>
</feature>
<evidence type="ECO:0000256" key="2">
    <source>
        <dbReference type="ARBA" id="ARBA00022692"/>
    </source>
</evidence>
<evidence type="ECO:0000259" key="7">
    <source>
        <dbReference type="Pfam" id="PF20684"/>
    </source>
</evidence>
<comment type="subcellular location">
    <subcellularLocation>
        <location evidence="1">Membrane</location>
        <topology evidence="1">Multi-pass membrane protein</topology>
    </subcellularLocation>
</comment>
<gene>
    <name evidence="8" type="ORF">B0T16DRAFT_288071</name>
</gene>
<keyword evidence="9" id="KW-1185">Reference proteome</keyword>
<dbReference type="AlphaFoldDB" id="A0AA39XUL6"/>
<accession>A0AA39XUL6</accession>
<dbReference type="Proteomes" id="UP001174936">
    <property type="component" value="Unassembled WGS sequence"/>
</dbReference>
<dbReference type="PANTHER" id="PTHR33048">
    <property type="entry name" value="PTH11-LIKE INTEGRAL MEMBRANE PROTEIN (AFU_ORTHOLOGUE AFUA_5G11245)"/>
    <property type="match status" value="1"/>
</dbReference>
<sequence length="282" mass="31370">MSSPDAAPALPPNAFDDQSGTVIGVAAFLLSLSTIVVGLRLWTRKIIIDQMGWDDYAIILGLAMNWASGMSIVNMTNYGLGKHVYVINPAHIPDYFKQFYLSIVFYCAALLFIKLAFLFQFYRVLAVQNMRIMYIVAIVIVGGWALSQTLVGIFMCSPVNGFWDTSIPSKCIPNIPQWYINAAGNIITDIAVFALPIPAIWKLQMAKQQRIVLLGIFGLGFFTVIISIVRIRYLKLFEDFPWENSASSMWSIGELTCAIICCCLPTLRPLVGRYFPSLGATV</sequence>
<feature type="transmembrane region" description="Helical" evidence="6">
    <location>
        <begin position="55"/>
        <end position="79"/>
    </location>
</feature>
<feature type="transmembrane region" description="Helical" evidence="6">
    <location>
        <begin position="211"/>
        <end position="229"/>
    </location>
</feature>
<dbReference type="InterPro" id="IPR049326">
    <property type="entry name" value="Rhodopsin_dom_fungi"/>
</dbReference>